<dbReference type="OrthoDB" id="5516776at2"/>
<dbReference type="Pfam" id="PF09512">
    <property type="entry name" value="ThiW"/>
    <property type="match status" value="1"/>
</dbReference>
<keyword evidence="1" id="KW-1133">Transmembrane helix</keyword>
<dbReference type="PIRSF" id="PIRSF024534">
    <property type="entry name" value="ThiW"/>
    <property type="match status" value="1"/>
</dbReference>
<feature type="transmembrane region" description="Helical" evidence="1">
    <location>
        <begin position="95"/>
        <end position="114"/>
    </location>
</feature>
<keyword evidence="1" id="KW-0812">Transmembrane</keyword>
<dbReference type="InterPro" id="IPR012652">
    <property type="entry name" value="ThiW"/>
</dbReference>
<evidence type="ECO:0000256" key="1">
    <source>
        <dbReference type="SAM" id="Phobius"/>
    </source>
</evidence>
<name>A0A4R1N383_9FIRM</name>
<keyword evidence="1" id="KW-0472">Membrane</keyword>
<gene>
    <name evidence="2" type="ORF">EDC19_0916</name>
</gene>
<reference evidence="2 3" key="1">
    <citation type="submission" date="2019-03" db="EMBL/GenBank/DDBJ databases">
        <title>Genomic Encyclopedia of Type Strains, Phase IV (KMG-IV): sequencing the most valuable type-strain genomes for metagenomic binning, comparative biology and taxonomic classification.</title>
        <authorList>
            <person name="Goeker M."/>
        </authorList>
    </citation>
    <scope>NUCLEOTIDE SEQUENCE [LARGE SCALE GENOMIC DNA]</scope>
    <source>
        <strain evidence="2 3">DSM 24176</strain>
    </source>
</reference>
<organism evidence="2 3">
    <name type="scientific">Natranaerovirga hydrolytica</name>
    <dbReference type="NCBI Taxonomy" id="680378"/>
    <lineage>
        <taxon>Bacteria</taxon>
        <taxon>Bacillati</taxon>
        <taxon>Bacillota</taxon>
        <taxon>Clostridia</taxon>
        <taxon>Lachnospirales</taxon>
        <taxon>Natranaerovirgaceae</taxon>
        <taxon>Natranaerovirga</taxon>
    </lineage>
</organism>
<feature type="transmembrane region" description="Helical" evidence="1">
    <location>
        <begin position="126"/>
        <end position="149"/>
    </location>
</feature>
<dbReference type="AlphaFoldDB" id="A0A4R1N383"/>
<dbReference type="EMBL" id="SMGQ01000011">
    <property type="protein sequence ID" value="TCK98494.1"/>
    <property type="molecule type" value="Genomic_DNA"/>
</dbReference>
<protein>
    <submittedName>
        <fullName evidence="2">Energy coupling factor transporter S component ThiW</fullName>
    </submittedName>
</protein>
<feature type="transmembrane region" description="Helical" evidence="1">
    <location>
        <begin position="41"/>
        <end position="62"/>
    </location>
</feature>
<dbReference type="RefSeq" id="WP_132281160.1">
    <property type="nucleotide sequence ID" value="NZ_SMGQ01000011.1"/>
</dbReference>
<dbReference type="NCBIfam" id="TIGR02359">
    <property type="entry name" value="thiW"/>
    <property type="match status" value="1"/>
</dbReference>
<feature type="transmembrane region" description="Helical" evidence="1">
    <location>
        <begin position="6"/>
        <end position="29"/>
    </location>
</feature>
<accession>A0A4R1N383</accession>
<sequence>MNTKKLTLSALLIAIGTLLGSIVVIPVGIANCYPIQHTINILSAVLVGPVYAVMNAFLISLLRNMLGTGTLLAFPGSLIGALFAGLLYKKFHNEIYAIFGEIIGTGMIGALLAFPIAKFVMGNEAVAFAFIIPFSVSTIGGGIIAYFLLISLRQYIRR</sequence>
<comment type="caution">
    <text evidence="2">The sequence shown here is derived from an EMBL/GenBank/DDBJ whole genome shotgun (WGS) entry which is preliminary data.</text>
</comment>
<keyword evidence="3" id="KW-1185">Reference proteome</keyword>
<dbReference type="Gene3D" id="1.10.1760.20">
    <property type="match status" value="1"/>
</dbReference>
<evidence type="ECO:0000313" key="2">
    <source>
        <dbReference type="EMBL" id="TCK98494.1"/>
    </source>
</evidence>
<feature type="transmembrane region" description="Helical" evidence="1">
    <location>
        <begin position="68"/>
        <end position="88"/>
    </location>
</feature>
<proteinExistence type="predicted"/>
<evidence type="ECO:0000313" key="3">
    <source>
        <dbReference type="Proteomes" id="UP000294545"/>
    </source>
</evidence>
<dbReference type="Proteomes" id="UP000294545">
    <property type="component" value="Unassembled WGS sequence"/>
</dbReference>